<feature type="region of interest" description="Disordered" evidence="1">
    <location>
        <begin position="41"/>
        <end position="76"/>
    </location>
</feature>
<protein>
    <submittedName>
        <fullName evidence="2">Uncharacterized protein</fullName>
    </submittedName>
</protein>
<evidence type="ECO:0000313" key="2">
    <source>
        <dbReference type="EMBL" id="AJR18086.1"/>
    </source>
</evidence>
<dbReference type="STRING" id="2045.KR76_00027"/>
<dbReference type="EMBL" id="CP009896">
    <property type="protein sequence ID" value="AJR18086.1"/>
    <property type="molecule type" value="Genomic_DNA"/>
</dbReference>
<proteinExistence type="predicted"/>
<reference evidence="2 3" key="1">
    <citation type="journal article" date="2015" name="Genome Announc.">
        <title>Complete Genome Sequence of Steroid-Transforming Nocardioides simplex VKM Ac-2033D.</title>
        <authorList>
            <person name="Shtratnikova V.Y."/>
            <person name="Schelkunov M.I."/>
            <person name="Pekov Y.A."/>
            <person name="Fokina V.V."/>
            <person name="Logacheva M.D."/>
            <person name="Sokolov S.L."/>
            <person name="Bragin E.Y."/>
            <person name="Ashapkin V.V."/>
            <person name="Donova M.V."/>
        </authorList>
    </citation>
    <scope>NUCLEOTIDE SEQUENCE [LARGE SCALE GENOMIC DNA]</scope>
    <source>
        <strain evidence="2 3">VKM Ac-2033D</strain>
    </source>
</reference>
<evidence type="ECO:0000313" key="3">
    <source>
        <dbReference type="Proteomes" id="UP000030300"/>
    </source>
</evidence>
<dbReference type="Proteomes" id="UP000030300">
    <property type="component" value="Chromosome"/>
</dbReference>
<dbReference type="HOGENOM" id="CLU_2650832_0_0_11"/>
<dbReference type="KEGG" id="psim:KR76_00027"/>
<organism evidence="2 3">
    <name type="scientific">Nocardioides simplex</name>
    <name type="common">Arthrobacter simplex</name>
    <dbReference type="NCBI Taxonomy" id="2045"/>
    <lineage>
        <taxon>Bacteria</taxon>
        <taxon>Bacillati</taxon>
        <taxon>Actinomycetota</taxon>
        <taxon>Actinomycetes</taxon>
        <taxon>Propionibacteriales</taxon>
        <taxon>Nocardioidaceae</taxon>
        <taxon>Pimelobacter</taxon>
    </lineage>
</organism>
<name>A0A0C5XFY4_NOCSI</name>
<dbReference type="AlphaFoldDB" id="A0A0C5XFY4"/>
<sequence>MVAPVGSAPAPLDIKRQRPRFVGGLPACSECLACASTISPTRQVPTDSRAPRPAWAQRSAVNSSTAACTPASARAT</sequence>
<evidence type="ECO:0000256" key="1">
    <source>
        <dbReference type="SAM" id="MobiDB-lite"/>
    </source>
</evidence>
<gene>
    <name evidence="2" type="ORF">KR76_00027</name>
</gene>
<keyword evidence="3" id="KW-1185">Reference proteome</keyword>
<accession>A0A0C5XFY4</accession>